<feature type="transmembrane region" description="Helical" evidence="5">
    <location>
        <begin position="249"/>
        <end position="266"/>
    </location>
</feature>
<evidence type="ECO:0000256" key="2">
    <source>
        <dbReference type="ARBA" id="ARBA00022692"/>
    </source>
</evidence>
<keyword evidence="3 5" id="KW-1133">Transmembrane helix</keyword>
<dbReference type="SUPFAM" id="SSF103473">
    <property type="entry name" value="MFS general substrate transporter"/>
    <property type="match status" value="1"/>
</dbReference>
<dbReference type="InterPro" id="IPR049680">
    <property type="entry name" value="FLVCR1-2_SLC49-like"/>
</dbReference>
<keyword evidence="4 5" id="KW-0472">Membrane</keyword>
<keyword evidence="7" id="KW-1185">Reference proteome</keyword>
<keyword evidence="2 5" id="KW-0812">Transmembrane</keyword>
<reference evidence="6" key="2">
    <citation type="submission" date="2023-02" db="EMBL/GenBank/DDBJ databases">
        <authorList>
            <consortium name="DOE Joint Genome Institute"/>
            <person name="Mondo S.J."/>
            <person name="Chang Y."/>
            <person name="Wang Y."/>
            <person name="Ahrendt S."/>
            <person name="Andreopoulos W."/>
            <person name="Barry K."/>
            <person name="Beard J."/>
            <person name="Benny G.L."/>
            <person name="Blankenship S."/>
            <person name="Bonito G."/>
            <person name="Cuomo C."/>
            <person name="Desiro A."/>
            <person name="Gervers K.A."/>
            <person name="Hundley H."/>
            <person name="Kuo A."/>
            <person name="LaButti K."/>
            <person name="Lang B.F."/>
            <person name="Lipzen A."/>
            <person name="O'Donnell K."/>
            <person name="Pangilinan J."/>
            <person name="Reynolds N."/>
            <person name="Sandor L."/>
            <person name="Smith M.W."/>
            <person name="Tsang A."/>
            <person name="Grigoriev I.V."/>
            <person name="Stajich J.E."/>
            <person name="Spatafora J.W."/>
        </authorList>
    </citation>
    <scope>NUCLEOTIDE SEQUENCE</scope>
    <source>
        <strain evidence="6">RSA 2281</strain>
    </source>
</reference>
<proteinExistence type="predicted"/>
<evidence type="ECO:0000256" key="5">
    <source>
        <dbReference type="SAM" id="Phobius"/>
    </source>
</evidence>
<dbReference type="AlphaFoldDB" id="A0AAD5JX21"/>
<feature type="transmembrane region" description="Helical" evidence="5">
    <location>
        <begin position="224"/>
        <end position="242"/>
    </location>
</feature>
<evidence type="ECO:0000313" key="7">
    <source>
        <dbReference type="Proteomes" id="UP001209540"/>
    </source>
</evidence>
<dbReference type="EMBL" id="JAIXMP010000067">
    <property type="protein sequence ID" value="KAI9243722.1"/>
    <property type="molecule type" value="Genomic_DNA"/>
</dbReference>
<evidence type="ECO:0000313" key="6">
    <source>
        <dbReference type="EMBL" id="KAI9243722.1"/>
    </source>
</evidence>
<dbReference type="PANTHER" id="PTHR10924">
    <property type="entry name" value="MAJOR FACILITATOR SUPERFAMILY PROTEIN-RELATED"/>
    <property type="match status" value="1"/>
</dbReference>
<accession>A0AAD5JX21</accession>
<feature type="transmembrane region" description="Helical" evidence="5">
    <location>
        <begin position="286"/>
        <end position="308"/>
    </location>
</feature>
<name>A0AAD5JX21_9FUNG</name>
<sequence length="354" mass="38254">MVRNNNNSNEKTVNKPSSLPNTHWSAWLVTACVMIVNTACAMMWMTFPSAPVSIHWMQVDLTQLNWLSNVAAISNAVFSLVAAYAYEKFGVKACIVGAGCINLIGCWIRCIAILVSPEKRYPVVLLGQAIASIGGPFVYNLIIVAVVSTACAIPMMLTPSKPEHAPSMSASTNRMTVWQGTKELIKSFQFWTICIPTAANAGMFFNISVVLVQSTIPFGYTEQQGGVAACMLMLSAFVGGIVPNAYGVILCLCFLIGFFSMGLFPVQLEYAVEISFPVPESVSSNIIWAMSTAFLLVFTVICDSLRAGPEANPPNNMTKSMIASAIMVCVGSIPTIWLKGDMKRMAVDQEAAIQ</sequence>
<dbReference type="InterPro" id="IPR036259">
    <property type="entry name" value="MFS_trans_sf"/>
</dbReference>
<dbReference type="Gene3D" id="1.20.1250.20">
    <property type="entry name" value="MFS general substrate transporter like domains"/>
    <property type="match status" value="1"/>
</dbReference>
<comment type="caution">
    <text evidence="6">The sequence shown here is derived from an EMBL/GenBank/DDBJ whole genome shotgun (WGS) entry which is preliminary data.</text>
</comment>
<comment type="subcellular location">
    <subcellularLocation>
        <location evidence="1">Membrane</location>
        <topology evidence="1">Multi-pass membrane protein</topology>
    </subcellularLocation>
</comment>
<evidence type="ECO:0000256" key="3">
    <source>
        <dbReference type="ARBA" id="ARBA00022989"/>
    </source>
</evidence>
<dbReference type="PROSITE" id="PS51257">
    <property type="entry name" value="PROKAR_LIPOPROTEIN"/>
    <property type="match status" value="1"/>
</dbReference>
<evidence type="ECO:0000256" key="1">
    <source>
        <dbReference type="ARBA" id="ARBA00004141"/>
    </source>
</evidence>
<feature type="transmembrane region" description="Helical" evidence="5">
    <location>
        <begin position="320"/>
        <end position="338"/>
    </location>
</feature>
<dbReference type="GO" id="GO:0016020">
    <property type="term" value="C:membrane"/>
    <property type="evidence" value="ECO:0007669"/>
    <property type="project" value="UniProtKB-SubCell"/>
</dbReference>
<protein>
    <submittedName>
        <fullName evidence="6">Major facilitator superfamily domain-containing protein</fullName>
    </submittedName>
</protein>
<dbReference type="Proteomes" id="UP001209540">
    <property type="component" value="Unassembled WGS sequence"/>
</dbReference>
<feature type="transmembrane region" description="Helical" evidence="5">
    <location>
        <begin position="24"/>
        <end position="46"/>
    </location>
</feature>
<dbReference type="PANTHER" id="PTHR10924:SF6">
    <property type="entry name" value="SOLUTE CARRIER FAMILY 49 MEMBER A3"/>
    <property type="match status" value="1"/>
</dbReference>
<feature type="transmembrane region" description="Helical" evidence="5">
    <location>
        <begin position="93"/>
        <end position="117"/>
    </location>
</feature>
<organism evidence="6 7">
    <name type="scientific">Phascolomyces articulosus</name>
    <dbReference type="NCBI Taxonomy" id="60185"/>
    <lineage>
        <taxon>Eukaryota</taxon>
        <taxon>Fungi</taxon>
        <taxon>Fungi incertae sedis</taxon>
        <taxon>Mucoromycota</taxon>
        <taxon>Mucoromycotina</taxon>
        <taxon>Mucoromycetes</taxon>
        <taxon>Mucorales</taxon>
        <taxon>Lichtheimiaceae</taxon>
        <taxon>Phascolomyces</taxon>
    </lineage>
</organism>
<reference evidence="6" key="1">
    <citation type="journal article" date="2022" name="IScience">
        <title>Evolution of zygomycete secretomes and the origins of terrestrial fungal ecologies.</title>
        <authorList>
            <person name="Chang Y."/>
            <person name="Wang Y."/>
            <person name="Mondo S."/>
            <person name="Ahrendt S."/>
            <person name="Andreopoulos W."/>
            <person name="Barry K."/>
            <person name="Beard J."/>
            <person name="Benny G.L."/>
            <person name="Blankenship S."/>
            <person name="Bonito G."/>
            <person name="Cuomo C."/>
            <person name="Desiro A."/>
            <person name="Gervers K.A."/>
            <person name="Hundley H."/>
            <person name="Kuo A."/>
            <person name="LaButti K."/>
            <person name="Lang B.F."/>
            <person name="Lipzen A."/>
            <person name="O'Donnell K."/>
            <person name="Pangilinan J."/>
            <person name="Reynolds N."/>
            <person name="Sandor L."/>
            <person name="Smith M.E."/>
            <person name="Tsang A."/>
            <person name="Grigoriev I.V."/>
            <person name="Stajich J.E."/>
            <person name="Spatafora J.W."/>
        </authorList>
    </citation>
    <scope>NUCLEOTIDE SEQUENCE</scope>
    <source>
        <strain evidence="6">RSA 2281</strain>
    </source>
</reference>
<feature type="transmembrane region" description="Helical" evidence="5">
    <location>
        <begin position="190"/>
        <end position="212"/>
    </location>
</feature>
<feature type="transmembrane region" description="Helical" evidence="5">
    <location>
        <begin position="66"/>
        <end position="86"/>
    </location>
</feature>
<gene>
    <name evidence="6" type="ORF">BDA99DRAFT_549416</name>
</gene>
<evidence type="ECO:0000256" key="4">
    <source>
        <dbReference type="ARBA" id="ARBA00023136"/>
    </source>
</evidence>